<dbReference type="PROSITE" id="PS50893">
    <property type="entry name" value="ABC_TRANSPORTER_2"/>
    <property type="match status" value="1"/>
</dbReference>
<evidence type="ECO:0000256" key="3">
    <source>
        <dbReference type="ARBA" id="ARBA00022448"/>
    </source>
</evidence>
<dbReference type="OrthoDB" id="9815712at2"/>
<comment type="subcellular location">
    <subcellularLocation>
        <location evidence="1">Cell inner membrane</location>
        <topology evidence="1">Peripheral membrane protein</topology>
    </subcellularLocation>
</comment>
<accession>A0A178I1Z8</accession>
<dbReference type="EMBL" id="LVVY01000065">
    <property type="protein sequence ID" value="OAM79103.1"/>
    <property type="molecule type" value="Genomic_DNA"/>
</dbReference>
<dbReference type="InterPro" id="IPR050388">
    <property type="entry name" value="ABC_Ni/Peptide_Import"/>
</dbReference>
<keyword evidence="3" id="KW-0813">Transport</keyword>
<comment type="similarity">
    <text evidence="2">Belongs to the ABC transporter superfamily.</text>
</comment>
<evidence type="ECO:0000256" key="5">
    <source>
        <dbReference type="ARBA" id="ARBA00022741"/>
    </source>
</evidence>
<dbReference type="NCBIfam" id="TIGR01727">
    <property type="entry name" value="oligo_HPY"/>
    <property type="match status" value="1"/>
</dbReference>
<evidence type="ECO:0000256" key="1">
    <source>
        <dbReference type="ARBA" id="ARBA00004417"/>
    </source>
</evidence>
<dbReference type="AlphaFoldDB" id="A0A178I1Z8"/>
<keyword evidence="10" id="KW-1185">Reference proteome</keyword>
<feature type="domain" description="ABC transporter" evidence="8">
    <location>
        <begin position="8"/>
        <end position="256"/>
    </location>
</feature>
<dbReference type="RefSeq" id="WP_067452594.1">
    <property type="nucleotide sequence ID" value="NZ_LVVY01000065.1"/>
</dbReference>
<dbReference type="PANTHER" id="PTHR43297:SF2">
    <property type="entry name" value="DIPEPTIDE TRANSPORT ATP-BINDING PROTEIN DPPD"/>
    <property type="match status" value="1"/>
</dbReference>
<dbReference type="InterPro" id="IPR027417">
    <property type="entry name" value="P-loop_NTPase"/>
</dbReference>
<dbReference type="PROSITE" id="PS00211">
    <property type="entry name" value="ABC_TRANSPORTER_1"/>
    <property type="match status" value="1"/>
</dbReference>
<dbReference type="GO" id="GO:0005524">
    <property type="term" value="F:ATP binding"/>
    <property type="evidence" value="ECO:0007669"/>
    <property type="project" value="UniProtKB-KW"/>
</dbReference>
<dbReference type="GO" id="GO:0016887">
    <property type="term" value="F:ATP hydrolysis activity"/>
    <property type="evidence" value="ECO:0007669"/>
    <property type="project" value="InterPro"/>
</dbReference>
<dbReference type="GO" id="GO:0005886">
    <property type="term" value="C:plasma membrane"/>
    <property type="evidence" value="ECO:0007669"/>
    <property type="project" value="UniProtKB-SubCell"/>
</dbReference>
<keyword evidence="5" id="KW-0547">Nucleotide-binding</keyword>
<keyword evidence="6 9" id="KW-0067">ATP-binding</keyword>
<evidence type="ECO:0000313" key="9">
    <source>
        <dbReference type="EMBL" id="OAM79103.1"/>
    </source>
</evidence>
<dbReference type="Gene3D" id="3.40.50.300">
    <property type="entry name" value="P-loop containing nucleotide triphosphate hydrolases"/>
    <property type="match status" value="1"/>
</dbReference>
<dbReference type="Pfam" id="PF00005">
    <property type="entry name" value="ABC_tran"/>
    <property type="match status" value="1"/>
</dbReference>
<dbReference type="InterPro" id="IPR017871">
    <property type="entry name" value="ABC_transporter-like_CS"/>
</dbReference>
<keyword evidence="4" id="KW-1003">Cell membrane</keyword>
<organism evidence="9 10">
    <name type="scientific">Devosia elaeis</name>
    <dbReference type="NCBI Taxonomy" id="1770058"/>
    <lineage>
        <taxon>Bacteria</taxon>
        <taxon>Pseudomonadati</taxon>
        <taxon>Pseudomonadota</taxon>
        <taxon>Alphaproteobacteria</taxon>
        <taxon>Hyphomicrobiales</taxon>
        <taxon>Devosiaceae</taxon>
        <taxon>Devosia</taxon>
    </lineage>
</organism>
<evidence type="ECO:0000256" key="4">
    <source>
        <dbReference type="ARBA" id="ARBA00022475"/>
    </source>
</evidence>
<evidence type="ECO:0000313" key="10">
    <source>
        <dbReference type="Proteomes" id="UP000078389"/>
    </source>
</evidence>
<evidence type="ECO:0000256" key="7">
    <source>
        <dbReference type="ARBA" id="ARBA00023136"/>
    </source>
</evidence>
<name>A0A178I1Z8_9HYPH</name>
<dbReference type="STRING" id="1770058.A3840_04630"/>
<dbReference type="Proteomes" id="UP000078389">
    <property type="component" value="Unassembled WGS sequence"/>
</dbReference>
<dbReference type="CDD" id="cd03257">
    <property type="entry name" value="ABC_NikE_OppD_transporters"/>
    <property type="match status" value="1"/>
</dbReference>
<dbReference type="InterPro" id="IPR003439">
    <property type="entry name" value="ABC_transporter-like_ATP-bd"/>
</dbReference>
<dbReference type="GO" id="GO:0055085">
    <property type="term" value="P:transmembrane transport"/>
    <property type="evidence" value="ECO:0007669"/>
    <property type="project" value="UniProtKB-ARBA"/>
</dbReference>
<dbReference type="PANTHER" id="PTHR43297">
    <property type="entry name" value="OLIGOPEPTIDE TRANSPORT ATP-BINDING PROTEIN APPD"/>
    <property type="match status" value="1"/>
</dbReference>
<dbReference type="FunFam" id="3.40.50.300:FF:000016">
    <property type="entry name" value="Oligopeptide ABC transporter ATP-binding component"/>
    <property type="match status" value="1"/>
</dbReference>
<keyword evidence="7" id="KW-0472">Membrane</keyword>
<reference evidence="9 10" key="1">
    <citation type="submission" date="2016-03" db="EMBL/GenBank/DDBJ databases">
        <title>Genome sequencing of Devosia sp. S37.</title>
        <authorList>
            <person name="Mohd Nor M."/>
        </authorList>
    </citation>
    <scope>NUCLEOTIDE SEQUENCE [LARGE SCALE GENOMIC DNA]</scope>
    <source>
        <strain evidence="9 10">S37</strain>
    </source>
</reference>
<comment type="caution">
    <text evidence="9">The sequence shown here is derived from an EMBL/GenBank/DDBJ whole genome shotgun (WGS) entry which is preliminary data.</text>
</comment>
<dbReference type="SMART" id="SM00382">
    <property type="entry name" value="AAA"/>
    <property type="match status" value="1"/>
</dbReference>
<dbReference type="InterPro" id="IPR003593">
    <property type="entry name" value="AAA+_ATPase"/>
</dbReference>
<proteinExistence type="inferred from homology"/>
<dbReference type="GO" id="GO:0015833">
    <property type="term" value="P:peptide transport"/>
    <property type="evidence" value="ECO:0007669"/>
    <property type="project" value="InterPro"/>
</dbReference>
<evidence type="ECO:0000259" key="8">
    <source>
        <dbReference type="PROSITE" id="PS50893"/>
    </source>
</evidence>
<dbReference type="SUPFAM" id="SSF52540">
    <property type="entry name" value="P-loop containing nucleoside triphosphate hydrolases"/>
    <property type="match status" value="1"/>
</dbReference>
<dbReference type="InterPro" id="IPR013563">
    <property type="entry name" value="Oligopep_ABC_C"/>
</dbReference>
<gene>
    <name evidence="9" type="ORF">A3840_04630</name>
</gene>
<dbReference type="Pfam" id="PF08352">
    <property type="entry name" value="oligo_HPY"/>
    <property type="match status" value="1"/>
</dbReference>
<sequence>MNNPILTIHDLKVAFGPQTAPVDALRGVNLSVNRGECLGLVGESGSGKSLSALAAMRLLPSAARITGGSITFEGREMATMPRKELEGLRGNEISMIFQEPMTALNPVMRVGDQIAAPLRKHLGLSKKAARARAIEQLDSVGIPDPHRRIDNFPHEMSGGMRQRVMIAMALACEPKLLIADEPTTALDVTIQAQILDLLRAKQKELDLAIIIITHDFGVVAEIADRVNVMYGGRVVEEAGVGALFDNTQHPYSIGLLNATPTIEMEQQHRLPAIGGAVPHISDMPAGCSFHPRCPERRPECDRLVPQLETVAPHQRVACWARSTADEQAA</sequence>
<evidence type="ECO:0000256" key="6">
    <source>
        <dbReference type="ARBA" id="ARBA00022840"/>
    </source>
</evidence>
<evidence type="ECO:0000256" key="2">
    <source>
        <dbReference type="ARBA" id="ARBA00005417"/>
    </source>
</evidence>
<protein>
    <submittedName>
        <fullName evidence="9">Peptide ABC transporter ATP-binding protein</fullName>
    </submittedName>
</protein>